<accession>A0ABP9PLY4</accession>
<dbReference type="InterPro" id="IPR014308">
    <property type="entry name" value="Xanthine_DH_XdhC"/>
</dbReference>
<dbReference type="EMBL" id="BAABKG010000003">
    <property type="protein sequence ID" value="GAA5148832.1"/>
    <property type="molecule type" value="Genomic_DNA"/>
</dbReference>
<evidence type="ECO:0000313" key="4">
    <source>
        <dbReference type="Proteomes" id="UP001500221"/>
    </source>
</evidence>
<dbReference type="SUPFAM" id="SSF51735">
    <property type="entry name" value="NAD(P)-binding Rossmann-fold domains"/>
    <property type="match status" value="1"/>
</dbReference>
<dbReference type="InterPro" id="IPR003777">
    <property type="entry name" value="XdhC_CoxI"/>
</dbReference>
<evidence type="ECO:0000313" key="3">
    <source>
        <dbReference type="EMBL" id="GAA5148832.1"/>
    </source>
</evidence>
<proteinExistence type="predicted"/>
<comment type="caution">
    <text evidence="3">The sequence shown here is derived from an EMBL/GenBank/DDBJ whole genome shotgun (WGS) entry which is preliminary data.</text>
</comment>
<dbReference type="InterPro" id="IPR036291">
    <property type="entry name" value="NAD(P)-bd_dom_sf"/>
</dbReference>
<dbReference type="InterPro" id="IPR027051">
    <property type="entry name" value="XdhC_Rossmann_dom"/>
</dbReference>
<evidence type="ECO:0000259" key="1">
    <source>
        <dbReference type="Pfam" id="PF02625"/>
    </source>
</evidence>
<gene>
    <name evidence="3" type="primary">xdhC</name>
    <name evidence="3" type="ORF">GCM10023340_23240</name>
</gene>
<evidence type="ECO:0000259" key="2">
    <source>
        <dbReference type="Pfam" id="PF13478"/>
    </source>
</evidence>
<keyword evidence="4" id="KW-1185">Reference proteome</keyword>
<dbReference type="Gene3D" id="3.40.50.720">
    <property type="entry name" value="NAD(P)-binding Rossmann-like Domain"/>
    <property type="match status" value="1"/>
</dbReference>
<feature type="domain" description="XdhC Rossmann" evidence="2">
    <location>
        <begin position="112"/>
        <end position="264"/>
    </location>
</feature>
<dbReference type="Pfam" id="PF13478">
    <property type="entry name" value="XdhC_C"/>
    <property type="match status" value="1"/>
</dbReference>
<feature type="domain" description="XdhC- CoxI" evidence="1">
    <location>
        <begin position="11"/>
        <end position="68"/>
    </location>
</feature>
<organism evidence="3 4">
    <name type="scientific">Nocardioides marinquilinus</name>
    <dbReference type="NCBI Taxonomy" id="1210400"/>
    <lineage>
        <taxon>Bacteria</taxon>
        <taxon>Bacillati</taxon>
        <taxon>Actinomycetota</taxon>
        <taxon>Actinomycetes</taxon>
        <taxon>Propionibacteriales</taxon>
        <taxon>Nocardioidaceae</taxon>
        <taxon>Nocardioides</taxon>
    </lineage>
</organism>
<sequence>MSWVRAVAALRASRTPGVLVTVSAVRGHAPREAGAKLVVSAERTWGSVGGGNLEETAIERARAMLASGALASAEPESVVSSLSDKARTDHGRQCCGGEVTLLLEPLPVVPAVAVFGLGHVGLELARLLSRHDLDLHFVDSRATQVDAVRDHPALADAVAEVQAHHAPLPEVALGALPRGSHVLVLTHDHAEDFALCDAALRMPGHLASVGVIGSSAKWTRFERGLLLEGHDPATVATIRCPIGQPGGLGGKAPAVIALGVVADLLGVLALDGSVR</sequence>
<dbReference type="Proteomes" id="UP001500221">
    <property type="component" value="Unassembled WGS sequence"/>
</dbReference>
<dbReference type="InterPro" id="IPR052698">
    <property type="entry name" value="MoCofactor_Util/Proc"/>
</dbReference>
<dbReference type="PANTHER" id="PTHR30388">
    <property type="entry name" value="ALDEHYDE OXIDOREDUCTASE MOLYBDENUM COFACTOR ASSEMBLY PROTEIN"/>
    <property type="match status" value="1"/>
</dbReference>
<reference evidence="4" key="1">
    <citation type="journal article" date="2019" name="Int. J. Syst. Evol. Microbiol.">
        <title>The Global Catalogue of Microorganisms (GCM) 10K type strain sequencing project: providing services to taxonomists for standard genome sequencing and annotation.</title>
        <authorList>
            <consortium name="The Broad Institute Genomics Platform"/>
            <consortium name="The Broad Institute Genome Sequencing Center for Infectious Disease"/>
            <person name="Wu L."/>
            <person name="Ma J."/>
        </authorList>
    </citation>
    <scope>NUCLEOTIDE SEQUENCE [LARGE SCALE GENOMIC DNA]</scope>
    <source>
        <strain evidence="4">JCM 18459</strain>
    </source>
</reference>
<dbReference type="NCBIfam" id="TIGR02964">
    <property type="entry name" value="xanthine_xdhC"/>
    <property type="match status" value="1"/>
</dbReference>
<protein>
    <submittedName>
        <fullName evidence="3">Xanthine dehydrogenase accessory protein XdhC</fullName>
    </submittedName>
</protein>
<name>A0ABP9PLY4_9ACTN</name>
<dbReference type="RefSeq" id="WP_345458503.1">
    <property type="nucleotide sequence ID" value="NZ_BAABKG010000003.1"/>
</dbReference>
<dbReference type="PANTHER" id="PTHR30388:SF6">
    <property type="entry name" value="XANTHINE DEHYDROGENASE SUBUNIT A-RELATED"/>
    <property type="match status" value="1"/>
</dbReference>
<dbReference type="Pfam" id="PF02625">
    <property type="entry name" value="XdhC_CoxI"/>
    <property type="match status" value="1"/>
</dbReference>